<reference evidence="4" key="1">
    <citation type="submission" date="2014-12" db="EMBL/GenBank/DDBJ databases">
        <title>Genome Sequence of Valsa Canker Pathogens Uncovers a Specific Adaption of Colonization on Woody Bark.</title>
        <authorList>
            <person name="Yin Z."/>
            <person name="Liu H."/>
            <person name="Gao X."/>
            <person name="Li Z."/>
            <person name="Song N."/>
            <person name="Ke X."/>
            <person name="Dai Q."/>
            <person name="Wu Y."/>
            <person name="Sun Y."/>
            <person name="Xu J.-R."/>
            <person name="Kang Z.K."/>
            <person name="Wang L."/>
            <person name="Huang L."/>
        </authorList>
    </citation>
    <scope>NUCLEOTIDE SEQUENCE [LARGE SCALE GENOMIC DNA]</scope>
    <source>
        <strain evidence="4">SXYL134</strain>
    </source>
</reference>
<feature type="domain" description="Heterokaryon incompatibility" evidence="2">
    <location>
        <begin position="160"/>
        <end position="296"/>
    </location>
</feature>
<evidence type="ECO:0000313" key="4">
    <source>
        <dbReference type="Proteomes" id="UP000078576"/>
    </source>
</evidence>
<feature type="compositionally biased region" description="Polar residues" evidence="1">
    <location>
        <begin position="378"/>
        <end position="393"/>
    </location>
</feature>
<sequence>MATPQADAVPPRRIPFQPLKSIRSEIRLLEIQPARDVINGALVCRLVNVPLTEDLEFIGLSALVGDPTVTEDIRINHHRIPVPSNLGQALRHVRAVFLPATPASVPRSSNSSAETQDQAKNLIDPYETPVKATPIQPGKPAPKWLVNLMRSVRSILPDSRQQARLFGPEPLRLWTDSICINSRDPHELSHRREIVATAYGSAKMVVGWLGLKDETSELVLETIHTIDAAMPRRFGSAEDRELHPENYAPHYVWMKDMMHLWTLPPTLQRLEDWPTYKAMHAFMSRPYFQREWIVNEIALAKFPAFLLGDSILSWKQVLRMNRATEELVDNGADVFPEDFRKALNFFPLTTVYTLLGEFERRQAADGDGDDAASSAASTRSVPRSSTLSHSTSK</sequence>
<dbReference type="OrthoDB" id="5386682at2759"/>
<evidence type="ECO:0000256" key="1">
    <source>
        <dbReference type="SAM" id="MobiDB-lite"/>
    </source>
</evidence>
<name>A0A194UUP6_CYTMA</name>
<dbReference type="PANTHER" id="PTHR24148">
    <property type="entry name" value="ANKYRIN REPEAT DOMAIN-CONTAINING PROTEIN 39 HOMOLOG-RELATED"/>
    <property type="match status" value="1"/>
</dbReference>
<evidence type="ECO:0000313" key="3">
    <source>
        <dbReference type="EMBL" id="KUI55331.1"/>
    </source>
</evidence>
<protein>
    <submittedName>
        <fullName evidence="3">Heterokaryon incompatibility protein 6, OR allele</fullName>
    </submittedName>
</protein>
<gene>
    <name evidence="3" type="ORF">VP1G_02678</name>
</gene>
<dbReference type="Pfam" id="PF06985">
    <property type="entry name" value="HET"/>
    <property type="match status" value="1"/>
</dbReference>
<feature type="region of interest" description="Disordered" evidence="1">
    <location>
        <begin position="364"/>
        <end position="393"/>
    </location>
</feature>
<dbReference type="InterPro" id="IPR010730">
    <property type="entry name" value="HET"/>
</dbReference>
<organism evidence="3 4">
    <name type="scientific">Cytospora mali</name>
    <name type="common">Apple Valsa canker fungus</name>
    <name type="synonym">Valsa mali</name>
    <dbReference type="NCBI Taxonomy" id="578113"/>
    <lineage>
        <taxon>Eukaryota</taxon>
        <taxon>Fungi</taxon>
        <taxon>Dikarya</taxon>
        <taxon>Ascomycota</taxon>
        <taxon>Pezizomycotina</taxon>
        <taxon>Sordariomycetes</taxon>
        <taxon>Sordariomycetidae</taxon>
        <taxon>Diaporthales</taxon>
        <taxon>Cytosporaceae</taxon>
        <taxon>Cytospora</taxon>
    </lineage>
</organism>
<dbReference type="Proteomes" id="UP000078576">
    <property type="component" value="Unassembled WGS sequence"/>
</dbReference>
<dbReference type="PANTHER" id="PTHR24148:SF64">
    <property type="entry name" value="HETEROKARYON INCOMPATIBILITY DOMAIN-CONTAINING PROTEIN"/>
    <property type="match status" value="1"/>
</dbReference>
<accession>A0A194UUP6</accession>
<proteinExistence type="predicted"/>
<dbReference type="InterPro" id="IPR052895">
    <property type="entry name" value="HetReg/Transcr_Mod"/>
</dbReference>
<dbReference type="AlphaFoldDB" id="A0A194UUP6"/>
<evidence type="ECO:0000259" key="2">
    <source>
        <dbReference type="Pfam" id="PF06985"/>
    </source>
</evidence>
<keyword evidence="4" id="KW-1185">Reference proteome</keyword>
<dbReference type="EMBL" id="KN714679">
    <property type="protein sequence ID" value="KUI55331.1"/>
    <property type="molecule type" value="Genomic_DNA"/>
</dbReference>